<protein>
    <submittedName>
        <fullName evidence="2">Dihydrofolate reductase</fullName>
    </submittedName>
</protein>
<evidence type="ECO:0000259" key="1">
    <source>
        <dbReference type="Pfam" id="PF01872"/>
    </source>
</evidence>
<dbReference type="Proteomes" id="UP001156441">
    <property type="component" value="Unassembled WGS sequence"/>
</dbReference>
<dbReference type="Gene3D" id="3.40.430.10">
    <property type="entry name" value="Dihydrofolate Reductase, subunit A"/>
    <property type="match status" value="1"/>
</dbReference>
<dbReference type="EMBL" id="JAFFZE010000022">
    <property type="protein sequence ID" value="MCT2586823.1"/>
    <property type="molecule type" value="Genomic_DNA"/>
</dbReference>
<gene>
    <name evidence="2" type="ORF">JT362_27240</name>
</gene>
<organism evidence="2 3">
    <name type="scientific">Actinophytocola gossypii</name>
    <dbReference type="NCBI Taxonomy" id="2812003"/>
    <lineage>
        <taxon>Bacteria</taxon>
        <taxon>Bacillati</taxon>
        <taxon>Actinomycetota</taxon>
        <taxon>Actinomycetes</taxon>
        <taxon>Pseudonocardiales</taxon>
        <taxon>Pseudonocardiaceae</taxon>
    </lineage>
</organism>
<dbReference type="InterPro" id="IPR050765">
    <property type="entry name" value="Riboflavin_Biosynth_HTPR"/>
</dbReference>
<reference evidence="2 3" key="1">
    <citation type="submission" date="2021-02" db="EMBL/GenBank/DDBJ databases">
        <title>Actinophytocola xerophila sp. nov., isolated from soil of cotton cropping field.</title>
        <authorList>
            <person name="Huang R."/>
            <person name="Chen X."/>
            <person name="Ge X."/>
            <person name="Liu W."/>
        </authorList>
    </citation>
    <scope>NUCLEOTIDE SEQUENCE [LARGE SCALE GENOMIC DNA]</scope>
    <source>
        <strain evidence="2 3">S1-96</strain>
    </source>
</reference>
<feature type="domain" description="Bacterial bifunctional deaminase-reductase C-terminal" evidence="1">
    <location>
        <begin position="2"/>
        <end position="170"/>
    </location>
</feature>
<dbReference type="PANTHER" id="PTHR38011">
    <property type="entry name" value="DIHYDROFOLATE REDUCTASE FAMILY PROTEIN (AFU_ORTHOLOGUE AFUA_8G06820)"/>
    <property type="match status" value="1"/>
</dbReference>
<evidence type="ECO:0000313" key="3">
    <source>
        <dbReference type="Proteomes" id="UP001156441"/>
    </source>
</evidence>
<dbReference type="PANTHER" id="PTHR38011:SF11">
    <property type="entry name" value="2,5-DIAMINO-6-RIBOSYLAMINO-4(3H)-PYRIMIDINONE 5'-PHOSPHATE REDUCTASE"/>
    <property type="match status" value="1"/>
</dbReference>
<evidence type="ECO:0000313" key="2">
    <source>
        <dbReference type="EMBL" id="MCT2586823.1"/>
    </source>
</evidence>
<dbReference type="InterPro" id="IPR002734">
    <property type="entry name" value="RibDG_C"/>
</dbReference>
<dbReference type="RefSeq" id="WP_260194685.1">
    <property type="nucleotide sequence ID" value="NZ_JAFFZE010000022.1"/>
</dbReference>
<comment type="caution">
    <text evidence="2">The sequence shown here is derived from an EMBL/GenBank/DDBJ whole genome shotgun (WGS) entry which is preliminary data.</text>
</comment>
<dbReference type="InterPro" id="IPR024072">
    <property type="entry name" value="DHFR-like_dom_sf"/>
</dbReference>
<proteinExistence type="predicted"/>
<keyword evidence="3" id="KW-1185">Reference proteome</keyword>
<name>A0ABT2JG31_9PSEU</name>
<sequence length="178" mass="19372">MRKVVLMMSVSLDGFVARTNGELDWLFPNMSADVVDWSSETLSEADTHVLGKENYLEQAAHWPTATDDLAPLINRATKVVFSSTLTTADWANSRIATGDLAKEIDALKQEPGGMIFVPGGARFAQSMSRAGLIDEYRLLVHPVALGAGQPLFAEEIALELIGTRSFETGVTALTYRRA</sequence>
<accession>A0ABT2JG31</accession>
<dbReference type="Pfam" id="PF01872">
    <property type="entry name" value="RibD_C"/>
    <property type="match status" value="1"/>
</dbReference>
<dbReference type="SUPFAM" id="SSF53597">
    <property type="entry name" value="Dihydrofolate reductase-like"/>
    <property type="match status" value="1"/>
</dbReference>